<dbReference type="EMBL" id="OX395131">
    <property type="protein sequence ID" value="CAI5777364.1"/>
    <property type="molecule type" value="Genomic_DNA"/>
</dbReference>
<organism evidence="1 2">
    <name type="scientific">Podarcis lilfordi</name>
    <name type="common">Lilford's wall lizard</name>
    <dbReference type="NCBI Taxonomy" id="74358"/>
    <lineage>
        <taxon>Eukaryota</taxon>
        <taxon>Metazoa</taxon>
        <taxon>Chordata</taxon>
        <taxon>Craniata</taxon>
        <taxon>Vertebrata</taxon>
        <taxon>Euteleostomi</taxon>
        <taxon>Lepidosauria</taxon>
        <taxon>Squamata</taxon>
        <taxon>Bifurcata</taxon>
        <taxon>Unidentata</taxon>
        <taxon>Episquamata</taxon>
        <taxon>Laterata</taxon>
        <taxon>Lacertibaenia</taxon>
        <taxon>Lacertidae</taxon>
        <taxon>Podarcis</taxon>
    </lineage>
</organism>
<evidence type="ECO:0000313" key="2">
    <source>
        <dbReference type="Proteomes" id="UP001178461"/>
    </source>
</evidence>
<gene>
    <name evidence="1" type="ORF">PODLI_1B028338</name>
</gene>
<sequence>MISASLSPPASYIESCHLSQNSLDSATPPPYLRDRLEAELLPHWSLPELSSPSCTTVSSRDRTCTPLESKCKNLPGTLVHSCNWDSKNKAPRAVWDKQEEKLVKEAELSFNTVLAFSAYKYHNKSNLAFLGKFSPFNESVSL</sequence>
<keyword evidence="2" id="KW-1185">Reference proteome</keyword>
<dbReference type="AlphaFoldDB" id="A0AA35KH27"/>
<accession>A0AA35KH27</accession>
<proteinExistence type="predicted"/>
<evidence type="ECO:0000313" key="1">
    <source>
        <dbReference type="EMBL" id="CAI5777364.1"/>
    </source>
</evidence>
<dbReference type="Proteomes" id="UP001178461">
    <property type="component" value="Chromosome 6"/>
</dbReference>
<name>A0AA35KH27_9SAUR</name>
<reference evidence="1" key="1">
    <citation type="submission" date="2022-12" db="EMBL/GenBank/DDBJ databases">
        <authorList>
            <person name="Alioto T."/>
            <person name="Alioto T."/>
            <person name="Gomez Garrido J."/>
        </authorList>
    </citation>
    <scope>NUCLEOTIDE SEQUENCE</scope>
</reference>
<protein>
    <submittedName>
        <fullName evidence="1">Uncharacterized protein</fullName>
    </submittedName>
</protein>